<evidence type="ECO:0000313" key="2">
    <source>
        <dbReference type="EMBL" id="KAJ7302197.1"/>
    </source>
</evidence>
<feature type="coiled-coil region" evidence="1">
    <location>
        <begin position="10"/>
        <end position="37"/>
    </location>
</feature>
<comment type="caution">
    <text evidence="2">The sequence shown here is derived from an EMBL/GenBank/DDBJ whole genome shotgun (WGS) entry which is preliminary data.</text>
</comment>
<dbReference type="InterPro" id="IPR032675">
    <property type="entry name" value="LRR_dom_sf"/>
</dbReference>
<protein>
    <recommendedName>
        <fullName evidence="4">F-box domain-containing protein</fullName>
    </recommendedName>
</protein>
<sequence length="416" mass="46401">MTIQELRADIAKLDTGIDFQRELLKRLERDRSVKQRQLNSALDPVARLPLELSSDIFLRSLPPFPEPGDPDVPILLLNICNAWTDIALSTPSLWAAIHIVFPGGLFPSTQRLKTFVPIWLRRADNRPLSISLSGANFDYDVVSVIWSHAQQFKHLEISDIQSDDDDDDVLTTTPLWKGRIPGPMPSLETLTIHGAQLSPHDILDLLRLAPNLIECTLEPVVRIDVDEILVLPKLRRLMFGERATAPSYDFEILDRLSLPGLETLLANAIPDILLSFLRRSSPPLRELVLGKDSYFPLPAECLHLVPALPSEAVFAGLAESPALLPHLNALVLHVTVYVISDSFWAALHRALLARRAEFQLVQITVLGRLPDSKMPSPDLIAAFRALALDGVQIQLGLTREIWHGVGDPETWNHTFA</sequence>
<evidence type="ECO:0000313" key="3">
    <source>
        <dbReference type="Proteomes" id="UP001218218"/>
    </source>
</evidence>
<evidence type="ECO:0008006" key="4">
    <source>
        <dbReference type="Google" id="ProtNLM"/>
    </source>
</evidence>
<dbReference type="Proteomes" id="UP001218218">
    <property type="component" value="Unassembled WGS sequence"/>
</dbReference>
<gene>
    <name evidence="2" type="ORF">DFH08DRAFT_905730</name>
</gene>
<keyword evidence="1" id="KW-0175">Coiled coil</keyword>
<dbReference type="Gene3D" id="3.80.10.10">
    <property type="entry name" value="Ribonuclease Inhibitor"/>
    <property type="match status" value="1"/>
</dbReference>
<accession>A0AAD6YZ92</accession>
<keyword evidence="3" id="KW-1185">Reference proteome</keyword>
<dbReference type="EMBL" id="JARIHO010000119">
    <property type="protein sequence ID" value="KAJ7302197.1"/>
    <property type="molecule type" value="Genomic_DNA"/>
</dbReference>
<dbReference type="AlphaFoldDB" id="A0AAD6YZ92"/>
<organism evidence="2 3">
    <name type="scientific">Mycena albidolilacea</name>
    <dbReference type="NCBI Taxonomy" id="1033008"/>
    <lineage>
        <taxon>Eukaryota</taxon>
        <taxon>Fungi</taxon>
        <taxon>Dikarya</taxon>
        <taxon>Basidiomycota</taxon>
        <taxon>Agaricomycotina</taxon>
        <taxon>Agaricomycetes</taxon>
        <taxon>Agaricomycetidae</taxon>
        <taxon>Agaricales</taxon>
        <taxon>Marasmiineae</taxon>
        <taxon>Mycenaceae</taxon>
        <taxon>Mycena</taxon>
    </lineage>
</organism>
<evidence type="ECO:0000256" key="1">
    <source>
        <dbReference type="SAM" id="Coils"/>
    </source>
</evidence>
<name>A0AAD6YZ92_9AGAR</name>
<reference evidence="2" key="1">
    <citation type="submission" date="2023-03" db="EMBL/GenBank/DDBJ databases">
        <title>Massive genome expansion in bonnet fungi (Mycena s.s.) driven by repeated elements and novel gene families across ecological guilds.</title>
        <authorList>
            <consortium name="Lawrence Berkeley National Laboratory"/>
            <person name="Harder C.B."/>
            <person name="Miyauchi S."/>
            <person name="Viragh M."/>
            <person name="Kuo A."/>
            <person name="Thoen E."/>
            <person name="Andreopoulos B."/>
            <person name="Lu D."/>
            <person name="Skrede I."/>
            <person name="Drula E."/>
            <person name="Henrissat B."/>
            <person name="Morin E."/>
            <person name="Kohler A."/>
            <person name="Barry K."/>
            <person name="LaButti K."/>
            <person name="Morin E."/>
            <person name="Salamov A."/>
            <person name="Lipzen A."/>
            <person name="Mereny Z."/>
            <person name="Hegedus B."/>
            <person name="Baldrian P."/>
            <person name="Stursova M."/>
            <person name="Weitz H."/>
            <person name="Taylor A."/>
            <person name="Grigoriev I.V."/>
            <person name="Nagy L.G."/>
            <person name="Martin F."/>
            <person name="Kauserud H."/>
        </authorList>
    </citation>
    <scope>NUCLEOTIDE SEQUENCE</scope>
    <source>
        <strain evidence="2">CBHHK002</strain>
    </source>
</reference>
<proteinExistence type="predicted"/>